<organism evidence="2 3">
    <name type="scientific">Phytophthora oleae</name>
    <dbReference type="NCBI Taxonomy" id="2107226"/>
    <lineage>
        <taxon>Eukaryota</taxon>
        <taxon>Sar</taxon>
        <taxon>Stramenopiles</taxon>
        <taxon>Oomycota</taxon>
        <taxon>Peronosporomycetes</taxon>
        <taxon>Peronosporales</taxon>
        <taxon>Peronosporaceae</taxon>
        <taxon>Phytophthora</taxon>
    </lineage>
</organism>
<gene>
    <name evidence="2" type="ORF">V7S43_001374</name>
</gene>
<evidence type="ECO:0008006" key="4">
    <source>
        <dbReference type="Google" id="ProtNLM"/>
    </source>
</evidence>
<name>A0ABD3G6Y6_9STRA</name>
<accession>A0ABD3G6Y6</accession>
<evidence type="ECO:0000313" key="3">
    <source>
        <dbReference type="Proteomes" id="UP001632037"/>
    </source>
</evidence>
<evidence type="ECO:0000256" key="1">
    <source>
        <dbReference type="SAM" id="MobiDB-lite"/>
    </source>
</evidence>
<sequence length="355" mass="39681">MVKAAPTKKSPGKRNEEVVPYTTELQRRKRRELLTLRLEEQRLNALLVPLLQRRQDHWTSALNVTGKASNGWRSLASIECAERHRAERTNRELKAILADQEKIVTAIRKLLGKQNTFEGREFVLQLKPALERFPCGLDHSKALLGELASGLDALRLDVGTIFSALNEDNCAIISRSQDKRHATTGCRIAETTTVTPLACSMQDAADLLWRFVSTDADTSFLSVRKTNPHSFEMNCVAMSRENSQSINGVVIYRRFIECDRVVVVGLSTWFLPTGGVQFEDKVWTVISPTPSDPLHSCVIRTRYELQAKITDTASVLPADFTQVEDTVMSGIGGELRNAMQALQNALLNEIEFGPC</sequence>
<comment type="caution">
    <text evidence="2">The sequence shown here is derived from an EMBL/GenBank/DDBJ whole genome shotgun (WGS) entry which is preliminary data.</text>
</comment>
<proteinExistence type="predicted"/>
<protein>
    <recommendedName>
        <fullName evidence="4">M96 mating-specific protein family</fullName>
    </recommendedName>
</protein>
<dbReference type="Proteomes" id="UP001632037">
    <property type="component" value="Unassembled WGS sequence"/>
</dbReference>
<feature type="region of interest" description="Disordered" evidence="1">
    <location>
        <begin position="1"/>
        <end position="21"/>
    </location>
</feature>
<evidence type="ECO:0000313" key="2">
    <source>
        <dbReference type="EMBL" id="KAL3673676.1"/>
    </source>
</evidence>
<reference evidence="2 3" key="1">
    <citation type="submission" date="2024-09" db="EMBL/GenBank/DDBJ databases">
        <title>Genome sequencing and assembly of Phytophthora oleae, isolate VK10A, causative agent of rot of olive drupes.</title>
        <authorList>
            <person name="Conti Taguali S."/>
            <person name="Riolo M."/>
            <person name="La Spada F."/>
            <person name="Cacciola S.O."/>
            <person name="Dionisio G."/>
        </authorList>
    </citation>
    <scope>NUCLEOTIDE SEQUENCE [LARGE SCALE GENOMIC DNA]</scope>
    <source>
        <strain evidence="2 3">VK10A</strain>
    </source>
</reference>
<dbReference type="EMBL" id="JBIMZQ010000002">
    <property type="protein sequence ID" value="KAL3673676.1"/>
    <property type="molecule type" value="Genomic_DNA"/>
</dbReference>
<keyword evidence="3" id="KW-1185">Reference proteome</keyword>
<dbReference type="AlphaFoldDB" id="A0ABD3G6Y6"/>